<sequence length="305" mass="35558">MKKGKAFEIFVKRILINVGFAEVKSDGFYIFDGAPGQMIQGLGEAHNADVLLEPPVQTPFFNKTRLLIECKDYSKKVGLNTVRSVLGLREDINHFEMIDLNELKERKNQRRRGIMNVFERCSYQVAIASMEGYTIQAQKFAVTHRIPLIEFNKMVFWQDFKEILDNIVNSTELLETEKERKIFEFADEIGEKMAVAITNSGQMLFLFRESGNKHKFEGEYNLCWVSPNLPWKLACGAQYTFQLPKSIMKQWIENATNEFELRKEAICCKERLLSNMIVYYRENNHPSIKMISIDKDRLENAKNRL</sequence>
<protein>
    <recommendedName>
        <fullName evidence="3">Restriction endonuclease type IV Mrr domain-containing protein</fullName>
    </recommendedName>
</protein>
<evidence type="ECO:0008006" key="3">
    <source>
        <dbReference type="Google" id="ProtNLM"/>
    </source>
</evidence>
<evidence type="ECO:0000313" key="1">
    <source>
        <dbReference type="EMBL" id="MCU6746460.1"/>
    </source>
</evidence>
<dbReference type="SUPFAM" id="SSF52980">
    <property type="entry name" value="Restriction endonuclease-like"/>
    <property type="match status" value="1"/>
</dbReference>
<organism evidence="1 2">
    <name type="scientific">Faecalicatena acetigenes</name>
    <dbReference type="NCBI Taxonomy" id="2981790"/>
    <lineage>
        <taxon>Bacteria</taxon>
        <taxon>Bacillati</taxon>
        <taxon>Bacillota</taxon>
        <taxon>Clostridia</taxon>
        <taxon>Lachnospirales</taxon>
        <taxon>Lachnospiraceae</taxon>
        <taxon>Faecalicatena</taxon>
    </lineage>
</organism>
<keyword evidence="2" id="KW-1185">Reference proteome</keyword>
<dbReference type="RefSeq" id="WP_059068625.1">
    <property type="nucleotide sequence ID" value="NZ_JAOQJX010000002.1"/>
</dbReference>
<reference evidence="1 2" key="1">
    <citation type="journal article" date="2021" name="ISME Commun">
        <title>Automated analysis of genomic sequences facilitates high-throughput and comprehensive description of bacteria.</title>
        <authorList>
            <person name="Hitch T.C.A."/>
        </authorList>
    </citation>
    <scope>NUCLEOTIDE SEQUENCE [LARGE SCALE GENOMIC DNA]</scope>
    <source>
        <strain evidence="1 2">H2_18</strain>
    </source>
</reference>
<dbReference type="EMBL" id="JAOQJX010000002">
    <property type="protein sequence ID" value="MCU6746460.1"/>
    <property type="molecule type" value="Genomic_DNA"/>
</dbReference>
<gene>
    <name evidence="1" type="ORF">OCV51_02105</name>
</gene>
<accession>A0ABT2T866</accession>
<evidence type="ECO:0000313" key="2">
    <source>
        <dbReference type="Proteomes" id="UP001652394"/>
    </source>
</evidence>
<dbReference type="InterPro" id="IPR011335">
    <property type="entry name" value="Restrct_endonuc-II-like"/>
</dbReference>
<proteinExistence type="predicted"/>
<dbReference type="Proteomes" id="UP001652394">
    <property type="component" value="Unassembled WGS sequence"/>
</dbReference>
<name>A0ABT2T866_9FIRM</name>
<comment type="caution">
    <text evidence="1">The sequence shown here is derived from an EMBL/GenBank/DDBJ whole genome shotgun (WGS) entry which is preliminary data.</text>
</comment>